<dbReference type="Proteomes" id="UP000324705">
    <property type="component" value="Chromosome 6B"/>
</dbReference>
<gene>
    <name evidence="2" type="ORF">TRITD_6Bv1G139470</name>
</gene>
<feature type="chain" id="PRO_5040400557" description="Secreted protein" evidence="1">
    <location>
        <begin position="25"/>
        <end position="90"/>
    </location>
</feature>
<dbReference type="EMBL" id="LT934122">
    <property type="protein sequence ID" value="VAI58964.1"/>
    <property type="molecule type" value="Genomic_DNA"/>
</dbReference>
<dbReference type="Gramene" id="TRITD6Bv1G139470.2">
    <property type="protein sequence ID" value="TRITD6Bv1G139470.2"/>
    <property type="gene ID" value="TRITD6Bv1G139470"/>
</dbReference>
<accession>A0A9R0YNW4</accession>
<keyword evidence="1" id="KW-0732">Signal</keyword>
<sequence>MPQLRALVAITLLLHLHAAPTAVAQAATGAFIYAGCSPSKLFGRRIWEDRGHNNWDLGRASTPGGVHLFPHQSMLEAHTAQVTSSYSIRD</sequence>
<organism evidence="2 3">
    <name type="scientific">Triticum turgidum subsp. durum</name>
    <name type="common">Durum wheat</name>
    <name type="synonym">Triticum durum</name>
    <dbReference type="NCBI Taxonomy" id="4567"/>
    <lineage>
        <taxon>Eukaryota</taxon>
        <taxon>Viridiplantae</taxon>
        <taxon>Streptophyta</taxon>
        <taxon>Embryophyta</taxon>
        <taxon>Tracheophyta</taxon>
        <taxon>Spermatophyta</taxon>
        <taxon>Magnoliopsida</taxon>
        <taxon>Liliopsida</taxon>
        <taxon>Poales</taxon>
        <taxon>Poaceae</taxon>
        <taxon>BOP clade</taxon>
        <taxon>Pooideae</taxon>
        <taxon>Triticodae</taxon>
        <taxon>Triticeae</taxon>
        <taxon>Triticinae</taxon>
        <taxon>Triticum</taxon>
    </lineage>
</organism>
<evidence type="ECO:0000256" key="1">
    <source>
        <dbReference type="SAM" id="SignalP"/>
    </source>
</evidence>
<evidence type="ECO:0000313" key="3">
    <source>
        <dbReference type="Proteomes" id="UP000324705"/>
    </source>
</evidence>
<keyword evidence="3" id="KW-1185">Reference proteome</keyword>
<evidence type="ECO:0000313" key="2">
    <source>
        <dbReference type="EMBL" id="VAI58964.1"/>
    </source>
</evidence>
<evidence type="ECO:0008006" key="4">
    <source>
        <dbReference type="Google" id="ProtNLM"/>
    </source>
</evidence>
<name>A0A9R0YNW4_TRITD</name>
<protein>
    <recommendedName>
        <fullName evidence="4">Secreted protein</fullName>
    </recommendedName>
</protein>
<reference evidence="2 3" key="1">
    <citation type="submission" date="2017-09" db="EMBL/GenBank/DDBJ databases">
        <authorList>
            <consortium name="International Durum Wheat Genome Sequencing Consortium (IDWGSC)"/>
            <person name="Milanesi L."/>
        </authorList>
    </citation>
    <scope>NUCLEOTIDE SEQUENCE [LARGE SCALE GENOMIC DNA]</scope>
    <source>
        <strain evidence="3">cv. Svevo</strain>
    </source>
</reference>
<proteinExistence type="predicted"/>
<dbReference type="AlphaFoldDB" id="A0A9R0YNW4"/>
<feature type="signal peptide" evidence="1">
    <location>
        <begin position="1"/>
        <end position="24"/>
    </location>
</feature>